<keyword evidence="4" id="KW-1003">Cell membrane</keyword>
<accession>A0A501WYR4</accession>
<keyword evidence="11" id="KW-1185">Reference proteome</keyword>
<dbReference type="PANTHER" id="PTHR34702">
    <property type="entry name" value="NA(+)/H(+) ANTIPORTER SUBUNIT F1"/>
    <property type="match status" value="1"/>
</dbReference>
<evidence type="ECO:0000313" key="11">
    <source>
        <dbReference type="Proteomes" id="UP000319255"/>
    </source>
</evidence>
<organism evidence="10 11">
    <name type="scientific">Amaricoccus solimangrovi</name>
    <dbReference type="NCBI Taxonomy" id="2589815"/>
    <lineage>
        <taxon>Bacteria</taxon>
        <taxon>Pseudomonadati</taxon>
        <taxon>Pseudomonadota</taxon>
        <taxon>Alphaproteobacteria</taxon>
        <taxon>Rhodobacterales</taxon>
        <taxon>Paracoccaceae</taxon>
        <taxon>Amaricoccus</taxon>
    </lineage>
</organism>
<evidence type="ECO:0000256" key="1">
    <source>
        <dbReference type="ARBA" id="ARBA00004651"/>
    </source>
</evidence>
<evidence type="ECO:0000256" key="3">
    <source>
        <dbReference type="ARBA" id="ARBA00022448"/>
    </source>
</evidence>
<dbReference type="Proteomes" id="UP000319255">
    <property type="component" value="Unassembled WGS sequence"/>
</dbReference>
<evidence type="ECO:0000256" key="9">
    <source>
        <dbReference type="SAM" id="Phobius"/>
    </source>
</evidence>
<protein>
    <submittedName>
        <fullName evidence="10">Multiple resistance and pH regulation protein F</fullName>
    </submittedName>
</protein>
<evidence type="ECO:0000313" key="10">
    <source>
        <dbReference type="EMBL" id="TPE52181.1"/>
    </source>
</evidence>
<evidence type="ECO:0000256" key="5">
    <source>
        <dbReference type="ARBA" id="ARBA00022692"/>
    </source>
</evidence>
<keyword evidence="5 9" id="KW-0812">Transmembrane</keyword>
<dbReference type="PANTHER" id="PTHR34702:SF1">
    <property type="entry name" value="NA(+)_H(+) ANTIPORTER SUBUNIT F"/>
    <property type="match status" value="1"/>
</dbReference>
<comment type="subcellular location">
    <subcellularLocation>
        <location evidence="1">Cell membrane</location>
        <topology evidence="1">Multi-pass membrane protein</topology>
    </subcellularLocation>
</comment>
<evidence type="ECO:0000256" key="2">
    <source>
        <dbReference type="ARBA" id="ARBA00009212"/>
    </source>
</evidence>
<keyword evidence="6 9" id="KW-1133">Transmembrane helix</keyword>
<evidence type="ECO:0000256" key="6">
    <source>
        <dbReference type="ARBA" id="ARBA00022989"/>
    </source>
</evidence>
<evidence type="ECO:0000256" key="7">
    <source>
        <dbReference type="ARBA" id="ARBA00023136"/>
    </source>
</evidence>
<evidence type="ECO:0000256" key="4">
    <source>
        <dbReference type="ARBA" id="ARBA00022475"/>
    </source>
</evidence>
<feature type="transmembrane region" description="Helical" evidence="9">
    <location>
        <begin position="46"/>
        <end position="66"/>
    </location>
</feature>
<dbReference type="EMBL" id="VFRP01000004">
    <property type="protein sequence ID" value="TPE52181.1"/>
    <property type="molecule type" value="Genomic_DNA"/>
</dbReference>
<gene>
    <name evidence="10" type="ORF">FJM51_07095</name>
</gene>
<sequence>MMGIIIDTEVGGVLGAALELTVLCVAFALAAAVYRLLRGPTLADRVVALDMISVLLVVFLVAFRMVSGVDAYMFVAIGLALIAFLATVAFAGYIDRARGDQVQTTMNGDPGHTAEGGAGHGPAAREPEGEE</sequence>
<dbReference type="GO" id="GO:0015385">
    <property type="term" value="F:sodium:proton antiporter activity"/>
    <property type="evidence" value="ECO:0007669"/>
    <property type="project" value="TreeGrafter"/>
</dbReference>
<dbReference type="Pfam" id="PF04066">
    <property type="entry name" value="MrpF_PhaF"/>
    <property type="match status" value="1"/>
</dbReference>
<keyword evidence="3" id="KW-0813">Transport</keyword>
<name>A0A501WYR4_9RHOB</name>
<dbReference type="AlphaFoldDB" id="A0A501WYR4"/>
<dbReference type="GO" id="GO:0005886">
    <property type="term" value="C:plasma membrane"/>
    <property type="evidence" value="ECO:0007669"/>
    <property type="project" value="UniProtKB-SubCell"/>
</dbReference>
<keyword evidence="7 9" id="KW-0472">Membrane</keyword>
<dbReference type="InterPro" id="IPR007208">
    <property type="entry name" value="MrpF/PhaF-like"/>
</dbReference>
<comment type="caution">
    <text evidence="10">The sequence shown here is derived from an EMBL/GenBank/DDBJ whole genome shotgun (WGS) entry which is preliminary data.</text>
</comment>
<feature type="transmembrane region" description="Helical" evidence="9">
    <location>
        <begin position="12"/>
        <end position="34"/>
    </location>
</feature>
<reference evidence="10 11" key="1">
    <citation type="submission" date="2019-06" db="EMBL/GenBank/DDBJ databases">
        <title>A novel bacterium of genus Amaricoccus, isolated from marine sediment.</title>
        <authorList>
            <person name="Huang H."/>
            <person name="Mo K."/>
            <person name="Hu Y."/>
        </authorList>
    </citation>
    <scope>NUCLEOTIDE SEQUENCE [LARGE SCALE GENOMIC DNA]</scope>
    <source>
        <strain evidence="10 11">HB172011</strain>
    </source>
</reference>
<dbReference type="RefSeq" id="WP_140453423.1">
    <property type="nucleotide sequence ID" value="NZ_VFRP01000004.1"/>
</dbReference>
<feature type="transmembrane region" description="Helical" evidence="9">
    <location>
        <begin position="72"/>
        <end position="94"/>
    </location>
</feature>
<evidence type="ECO:0000256" key="8">
    <source>
        <dbReference type="SAM" id="MobiDB-lite"/>
    </source>
</evidence>
<proteinExistence type="inferred from homology"/>
<dbReference type="OrthoDB" id="9800226at2"/>
<comment type="similarity">
    <text evidence="2">Belongs to the CPA3 antiporters (TC 2.A.63) subunit F family.</text>
</comment>
<feature type="region of interest" description="Disordered" evidence="8">
    <location>
        <begin position="103"/>
        <end position="131"/>
    </location>
</feature>